<reference evidence="1" key="1">
    <citation type="journal article" date="2018" name="Nat. Plants">
        <title>Whole-genome landscape of Medicago truncatula symbiotic genes.</title>
        <authorList>
            <person name="Pecrix Y."/>
            <person name="Gamas P."/>
            <person name="Carrere S."/>
        </authorList>
    </citation>
    <scope>NUCLEOTIDE SEQUENCE</scope>
    <source>
        <tissue evidence="1">Leaves</tissue>
    </source>
</reference>
<proteinExistence type="predicted"/>
<accession>A0A396GGZ3</accession>
<dbReference type="EMBL" id="PSQE01000008">
    <property type="protein sequence ID" value="RHN38904.1"/>
    <property type="molecule type" value="Genomic_DNA"/>
</dbReference>
<dbReference type="Gramene" id="rna44881">
    <property type="protein sequence ID" value="RHN38904.1"/>
    <property type="gene ID" value="gene44881"/>
</dbReference>
<gene>
    <name evidence="1" type="ORF">MtrunA17_Chr8g0338141</name>
</gene>
<dbReference type="Proteomes" id="UP000265566">
    <property type="component" value="Chromosome 8"/>
</dbReference>
<dbReference type="PANTHER" id="PTHR44137:SF57">
    <property type="entry name" value="CHAPERONE DNAJ-DOMAIN PROTEIN"/>
    <property type="match status" value="1"/>
</dbReference>
<dbReference type="AlphaFoldDB" id="A0A396GGZ3"/>
<organism evidence="1">
    <name type="scientific">Medicago truncatula</name>
    <name type="common">Barrel medic</name>
    <name type="synonym">Medicago tribuloides</name>
    <dbReference type="NCBI Taxonomy" id="3880"/>
    <lineage>
        <taxon>Eukaryota</taxon>
        <taxon>Viridiplantae</taxon>
        <taxon>Streptophyta</taxon>
        <taxon>Embryophyta</taxon>
        <taxon>Tracheophyta</taxon>
        <taxon>Spermatophyta</taxon>
        <taxon>Magnoliopsida</taxon>
        <taxon>eudicotyledons</taxon>
        <taxon>Gunneridae</taxon>
        <taxon>Pentapetalae</taxon>
        <taxon>rosids</taxon>
        <taxon>fabids</taxon>
        <taxon>Fabales</taxon>
        <taxon>Fabaceae</taxon>
        <taxon>Papilionoideae</taxon>
        <taxon>50 kb inversion clade</taxon>
        <taxon>NPAAA clade</taxon>
        <taxon>Hologalegina</taxon>
        <taxon>IRL clade</taxon>
        <taxon>Trifolieae</taxon>
        <taxon>Medicago</taxon>
    </lineage>
</organism>
<sequence>MDCNKEEALRAKEIAEKKIENRDFVGARKFALKAQSLYPVLENIAQMLVVCDLHCSAEQKIFGDEINWYGVLHL</sequence>
<evidence type="ECO:0000313" key="1">
    <source>
        <dbReference type="EMBL" id="RHN38904.1"/>
    </source>
</evidence>
<name>A0A396GGZ3_MEDTR</name>
<protein>
    <submittedName>
        <fullName evidence="1">Uncharacterized protein</fullName>
    </submittedName>
</protein>
<comment type="caution">
    <text evidence="1">The sequence shown here is derived from an EMBL/GenBank/DDBJ whole genome shotgun (WGS) entry which is preliminary data.</text>
</comment>
<dbReference type="PANTHER" id="PTHR44137">
    <property type="entry name" value="BNAC03G44070D PROTEIN"/>
    <property type="match status" value="1"/>
</dbReference>